<dbReference type="OrthoDB" id="9811701at2"/>
<dbReference type="Pfam" id="PF04172">
    <property type="entry name" value="LrgB"/>
    <property type="match status" value="1"/>
</dbReference>
<evidence type="ECO:0000256" key="5">
    <source>
        <dbReference type="SAM" id="Phobius"/>
    </source>
</evidence>
<name>A0A1E3UXH2_9GAMM</name>
<feature type="transmembrane region" description="Helical" evidence="5">
    <location>
        <begin position="219"/>
        <end position="243"/>
    </location>
</feature>
<dbReference type="GeneID" id="75187618"/>
<feature type="transmembrane region" description="Helical" evidence="5">
    <location>
        <begin position="15"/>
        <end position="36"/>
    </location>
</feature>
<evidence type="ECO:0000256" key="2">
    <source>
        <dbReference type="ARBA" id="ARBA00022692"/>
    </source>
</evidence>
<feature type="transmembrane region" description="Helical" evidence="5">
    <location>
        <begin position="45"/>
        <end position="63"/>
    </location>
</feature>
<proteinExistence type="predicted"/>
<evidence type="ECO:0000256" key="4">
    <source>
        <dbReference type="ARBA" id="ARBA00023136"/>
    </source>
</evidence>
<keyword evidence="3 5" id="KW-1133">Transmembrane helix</keyword>
<dbReference type="PANTHER" id="PTHR30249">
    <property type="entry name" value="PUTATIVE SEROTONIN TRANSPORTER"/>
    <property type="match status" value="1"/>
</dbReference>
<dbReference type="AlphaFoldDB" id="A0A1E3UXH2"/>
<reference evidence="6" key="1">
    <citation type="journal article" date="2019" name="Int J Environ Res Public Health">
        <title>Characterization of Chromosome-Mediated BlaOXA-894 in Shewanella xiamenensis Isolated from Pig Wastewater.</title>
        <authorList>
            <person name="Zou H."/>
            <person name="Zhou Z."/>
            <person name="Xia H."/>
            <person name="Zhao Q."/>
            <person name="Li X."/>
        </authorList>
    </citation>
    <scope>NUCLEOTIDE SEQUENCE</scope>
    <source>
        <strain evidence="6">2015oxa</strain>
    </source>
</reference>
<sequence>MSSVSLSPAVVSELVFSQTGLALISLLLTLFCYFAAKRLYKRHRVWWLAPIVLAPVVITLLVFNLDIPLPTYFEYTHWLMAMLAPATIAFALPIYRERKLIRQYPLTIALGVMAGLLLGMVSSWLLVKFVPLPVELAKSLLVRSVSTPFAMEATSAFGGVPELTAMMVLITGIIGMLVCEPLFKLMHIRTSLGKGVALGASAHGAGAAKASELGQQEGVIASLTMIFIGIAMVLGAPVFAVIFS</sequence>
<organism evidence="6">
    <name type="scientific">Shewanella xiamenensis</name>
    <dbReference type="NCBI Taxonomy" id="332186"/>
    <lineage>
        <taxon>Bacteria</taxon>
        <taxon>Pseudomonadati</taxon>
        <taxon>Pseudomonadota</taxon>
        <taxon>Gammaproteobacteria</taxon>
        <taxon>Alteromonadales</taxon>
        <taxon>Shewanellaceae</taxon>
        <taxon>Shewanella</taxon>
    </lineage>
</organism>
<dbReference type="GO" id="GO:0016020">
    <property type="term" value="C:membrane"/>
    <property type="evidence" value="ECO:0007669"/>
    <property type="project" value="UniProtKB-SubCell"/>
</dbReference>
<dbReference type="Proteomes" id="UP001152518">
    <property type="component" value="Unassembled WGS sequence"/>
</dbReference>
<dbReference type="EMBL" id="SUNE01000024">
    <property type="protein sequence ID" value="MDG5902096.1"/>
    <property type="molecule type" value="Genomic_DNA"/>
</dbReference>
<comment type="subcellular location">
    <subcellularLocation>
        <location evidence="1">Membrane</location>
        <topology evidence="1">Multi-pass membrane protein</topology>
    </subcellularLocation>
</comment>
<reference evidence="6" key="2">
    <citation type="submission" date="2019-04" db="EMBL/GenBank/DDBJ databases">
        <authorList>
            <person name="Zou H."/>
        </authorList>
    </citation>
    <scope>NUCLEOTIDE SEQUENCE</scope>
    <source>
        <strain evidence="6">2015oxa</strain>
    </source>
</reference>
<evidence type="ECO:0000256" key="1">
    <source>
        <dbReference type="ARBA" id="ARBA00004141"/>
    </source>
</evidence>
<evidence type="ECO:0000313" key="6">
    <source>
        <dbReference type="EMBL" id="MDG5902096.1"/>
    </source>
</evidence>
<gene>
    <name evidence="6" type="ORF">E2650_19800</name>
</gene>
<feature type="transmembrane region" description="Helical" evidence="5">
    <location>
        <begin position="107"/>
        <end position="127"/>
    </location>
</feature>
<keyword evidence="2 5" id="KW-0812">Transmembrane</keyword>
<feature type="transmembrane region" description="Helical" evidence="5">
    <location>
        <begin position="163"/>
        <end position="183"/>
    </location>
</feature>
<keyword evidence="4 5" id="KW-0472">Membrane</keyword>
<accession>A0A1E3UXH2</accession>
<dbReference type="InterPro" id="IPR007300">
    <property type="entry name" value="CidB/LrgB"/>
</dbReference>
<dbReference type="RefSeq" id="WP_055646799.1">
    <property type="nucleotide sequence ID" value="NZ_CP079718.1"/>
</dbReference>
<dbReference type="PANTHER" id="PTHR30249:SF16">
    <property type="entry name" value="INNER MEMBRANE PROTEIN"/>
    <property type="match status" value="1"/>
</dbReference>
<evidence type="ECO:0000256" key="3">
    <source>
        <dbReference type="ARBA" id="ARBA00022989"/>
    </source>
</evidence>
<feature type="transmembrane region" description="Helical" evidence="5">
    <location>
        <begin position="75"/>
        <end position="95"/>
    </location>
</feature>
<comment type="caution">
    <text evidence="6">The sequence shown here is derived from an EMBL/GenBank/DDBJ whole genome shotgun (WGS) entry which is preliminary data.</text>
</comment>
<protein>
    <submittedName>
        <fullName evidence="6">LrgB family protein</fullName>
    </submittedName>
</protein>